<dbReference type="SUPFAM" id="SSF53681">
    <property type="entry name" value="Aspartate/glutamate racemase"/>
    <property type="match status" value="2"/>
</dbReference>
<dbReference type="GO" id="GO:0047661">
    <property type="term" value="F:amino-acid racemase activity"/>
    <property type="evidence" value="ECO:0007669"/>
    <property type="project" value="InterPro"/>
</dbReference>
<accession>A0A1M6AVT3</accession>
<keyword evidence="2" id="KW-0413">Isomerase</keyword>
<gene>
    <name evidence="3" type="ORF">SAMN04488508_101503</name>
</gene>
<evidence type="ECO:0000256" key="1">
    <source>
        <dbReference type="ARBA" id="ARBA00007847"/>
    </source>
</evidence>
<dbReference type="InterPro" id="IPR015942">
    <property type="entry name" value="Asp/Glu/hydantoin_racemase"/>
</dbReference>
<evidence type="ECO:0000256" key="2">
    <source>
        <dbReference type="ARBA" id="ARBA00023235"/>
    </source>
</evidence>
<dbReference type="InterPro" id="IPR004380">
    <property type="entry name" value="Asp_race"/>
</dbReference>
<keyword evidence="4" id="KW-1185">Reference proteome</keyword>
<dbReference type="AlphaFoldDB" id="A0A1M6AVT3"/>
<dbReference type="STRING" id="570521.SAMN04488508_101503"/>
<dbReference type="InterPro" id="IPR033134">
    <property type="entry name" value="Asp/Glu_racemase_AS_2"/>
</dbReference>
<evidence type="ECO:0000313" key="4">
    <source>
        <dbReference type="Proteomes" id="UP000184432"/>
    </source>
</evidence>
<dbReference type="EMBL" id="FQYP01000001">
    <property type="protein sequence ID" value="SHI40594.1"/>
    <property type="molecule type" value="Genomic_DNA"/>
</dbReference>
<evidence type="ECO:0000313" key="3">
    <source>
        <dbReference type="EMBL" id="SHI40594.1"/>
    </source>
</evidence>
<protein>
    <submittedName>
        <fullName evidence="3">Aspartate racemase</fullName>
    </submittedName>
</protein>
<dbReference type="Gene3D" id="3.40.50.1860">
    <property type="match status" value="2"/>
</dbReference>
<dbReference type="PROSITE" id="PS00923">
    <property type="entry name" value="ASP_GLU_RACEMASE_1"/>
    <property type="match status" value="1"/>
</dbReference>
<dbReference type="InterPro" id="IPR001920">
    <property type="entry name" value="Asp/Glu_race"/>
</dbReference>
<dbReference type="Proteomes" id="UP000184432">
    <property type="component" value="Unassembled WGS sequence"/>
</dbReference>
<dbReference type="RefSeq" id="WP_073313458.1">
    <property type="nucleotide sequence ID" value="NZ_FQYP01000001.1"/>
</dbReference>
<name>A0A1M6AVT3_9FLAO</name>
<comment type="similarity">
    <text evidence="1">Belongs to the aspartate/glutamate racemases family.</text>
</comment>
<dbReference type="PROSITE" id="PS00924">
    <property type="entry name" value="ASP_GLU_RACEMASE_2"/>
    <property type="match status" value="1"/>
</dbReference>
<organism evidence="3 4">
    <name type="scientific">Aquimarina spongiae</name>
    <dbReference type="NCBI Taxonomy" id="570521"/>
    <lineage>
        <taxon>Bacteria</taxon>
        <taxon>Pseudomonadati</taxon>
        <taxon>Bacteroidota</taxon>
        <taxon>Flavobacteriia</taxon>
        <taxon>Flavobacteriales</taxon>
        <taxon>Flavobacteriaceae</taxon>
        <taxon>Aquimarina</taxon>
    </lineage>
</organism>
<dbReference type="InterPro" id="IPR018187">
    <property type="entry name" value="Asp/Glu_racemase_AS_1"/>
</dbReference>
<sequence>MKTIGLIGGMSWESSAMYYQIMNTYTKNMLGGLHSSRSILLTVDFAEIEKLQRQGDWETLNELMVDAAKQLENAGADFIVLCTNTMHLTSPEIISNVSIPFLHIATATGEKIKASGLQKIALLGTKFTMEKDFYKNTLQQDFGLDVIIPNETDREIVHNIIYKELVVGNLVDESRETLKKIIKTLEKQGAQGVILGCTELPLLIKPDDVDIFVFDTTKIHAERAVELALNN</sequence>
<dbReference type="OrthoDB" id="9803739at2"/>
<dbReference type="PANTHER" id="PTHR21198">
    <property type="entry name" value="GLUTAMATE RACEMASE"/>
    <property type="match status" value="1"/>
</dbReference>
<dbReference type="PANTHER" id="PTHR21198:SF7">
    <property type="entry name" value="ASPARTATE-GLUTAMATE RACEMASE FAMILY"/>
    <property type="match status" value="1"/>
</dbReference>
<proteinExistence type="inferred from homology"/>
<dbReference type="NCBIfam" id="TIGR00035">
    <property type="entry name" value="asp_race"/>
    <property type="match status" value="1"/>
</dbReference>
<reference evidence="4" key="1">
    <citation type="submission" date="2016-11" db="EMBL/GenBank/DDBJ databases">
        <authorList>
            <person name="Varghese N."/>
            <person name="Submissions S."/>
        </authorList>
    </citation>
    <scope>NUCLEOTIDE SEQUENCE [LARGE SCALE GENOMIC DNA]</scope>
    <source>
        <strain evidence="4">DSM 22623</strain>
    </source>
</reference>
<dbReference type="Pfam" id="PF01177">
    <property type="entry name" value="Asp_Glu_race"/>
    <property type="match status" value="1"/>
</dbReference>